<dbReference type="Proteomes" id="UP000258613">
    <property type="component" value="Chromosome"/>
</dbReference>
<dbReference type="AlphaFoldDB" id="A0A346PAV5"/>
<sequence length="263" mass="27851">MRSILEELGEEGIPTDADVEQKTIGEGNDTVVTKVEFEYGTLRVGEGDDDVDAVFHFKNGNTANTPPTYRDVPNNTHAALSGGESEAVFRRAATPREERKALSTVPIEGDASTVYTGTDIDGFRADIFTSASDGRDFDVESYLIDVADGDEVALQDSAHAIDEDSEAVPIVESQNLARDIIIDQVSGILAAELGDLVSPCGQPCTECADYLISLLTECHRCRPVCATGSTGAGAILCVACFYTFCSLSNITSCVACADCAIDG</sequence>
<dbReference type="Proteomes" id="UP000258707">
    <property type="component" value="Chromosome"/>
</dbReference>
<accession>A0A346PAV5</accession>
<dbReference type="KEGG" id="nag:AArcMg_0297"/>
<evidence type="ECO:0000313" key="1">
    <source>
        <dbReference type="EMBL" id="AXR76650.1"/>
    </source>
</evidence>
<accession>A0A346PLC5</accession>
<reference evidence="3" key="2">
    <citation type="submission" date="2018-02" db="EMBL/GenBank/DDBJ databases">
        <title>Phenotypic and genomic properties of facultatively anaerobic sulfur-reducing natronoarchaea from hypersaline soda lakes.</title>
        <authorList>
            <person name="Sorokin D.Y."/>
            <person name="Kublanov I.V."/>
            <person name="Roman P."/>
            <person name="Sinninghe Damste J.S."/>
            <person name="Golyshin P.N."/>
            <person name="Rojo D."/>
            <person name="Ciordia S."/>
            <person name="Mena M.D.C."/>
            <person name="Ferrer M."/>
            <person name="Messina E."/>
            <person name="Smedile F."/>
            <person name="La Spada G."/>
            <person name="La Cono V."/>
            <person name="Yakimov M.M."/>
        </authorList>
    </citation>
    <scope>NUCLEOTIDE SEQUENCE [LARGE SCALE GENOMIC DNA]</scope>
    <source>
        <strain evidence="3">AArc-Mg</strain>
    </source>
</reference>
<name>A0A346PAV5_9EURY</name>
<evidence type="ECO:0000313" key="2">
    <source>
        <dbReference type="EMBL" id="AXR80320.1"/>
    </source>
</evidence>
<reference evidence="4" key="1">
    <citation type="submission" date="2017-10" db="EMBL/GenBank/DDBJ databases">
        <title>Phenotypic and genomic properties of facultatively anaerobic sulfur-reducing natronoarchaea from hypersaline soda lakes.</title>
        <authorList>
            <person name="Sorokin D.Y."/>
            <person name="Kublanov I.V."/>
            <person name="Roman P."/>
            <person name="Sinninghe Damste J.S."/>
            <person name="Golyshin P.N."/>
            <person name="Rojo D."/>
            <person name="Ciordia S."/>
            <person name="Mena Md.C."/>
            <person name="Ferrer M."/>
            <person name="Messina E."/>
            <person name="Smedile F."/>
            <person name="La Spada G."/>
            <person name="La Cono V."/>
            <person name="Yakimov M.M."/>
        </authorList>
    </citation>
    <scope>NUCLEOTIDE SEQUENCE [LARGE SCALE GENOMIC DNA]</scope>
    <source>
        <strain evidence="4">AArc1</strain>
    </source>
</reference>
<dbReference type="EMBL" id="CP027033">
    <property type="protein sequence ID" value="AXR80320.1"/>
    <property type="molecule type" value="Genomic_DNA"/>
</dbReference>
<evidence type="ECO:0000313" key="4">
    <source>
        <dbReference type="Proteomes" id="UP000258707"/>
    </source>
</evidence>
<organism evidence="1 4">
    <name type="scientific">Natrarchaeobaculum sulfurireducens</name>
    <dbReference type="NCBI Taxonomy" id="2044521"/>
    <lineage>
        <taxon>Archaea</taxon>
        <taxon>Methanobacteriati</taxon>
        <taxon>Methanobacteriota</taxon>
        <taxon>Stenosarchaea group</taxon>
        <taxon>Halobacteria</taxon>
        <taxon>Halobacteriales</taxon>
        <taxon>Natrialbaceae</taxon>
        <taxon>Natrarchaeobaculum</taxon>
    </lineage>
</organism>
<protein>
    <submittedName>
        <fullName evidence="1">Uncharacterized protein</fullName>
    </submittedName>
</protein>
<gene>
    <name evidence="1" type="ORF">AArc1_0306</name>
    <name evidence="2" type="ORF">AArcMg_0297</name>
</gene>
<reference evidence="1" key="3">
    <citation type="journal article" date="2019" name="Int. J. Syst. Evol. Microbiol.">
        <title>Natronolimnobius sulfurireducens sp. nov. and Halalkaliarchaeum desulfuricum gen. nov., sp. nov., the first sulfur-respiring alkaliphilic haloarchaea from hypersaline alkaline lakes.</title>
        <authorList>
            <person name="Sorokin D.Y."/>
            <person name="Yakimov M."/>
            <person name="Messina E."/>
            <person name="Merkel A.Y."/>
            <person name="Bale N.J."/>
            <person name="Sinninghe Damste J.S."/>
        </authorList>
    </citation>
    <scope>NUCLEOTIDE SEQUENCE</scope>
    <source>
        <strain evidence="2">AArc-Mg</strain>
        <strain evidence="1">AArc1</strain>
    </source>
</reference>
<evidence type="ECO:0000313" key="3">
    <source>
        <dbReference type="Proteomes" id="UP000258613"/>
    </source>
</evidence>
<dbReference type="KEGG" id="nan:AArc1_0306"/>
<keyword evidence="3" id="KW-1185">Reference proteome</keyword>
<dbReference type="EMBL" id="CP024047">
    <property type="protein sequence ID" value="AXR76650.1"/>
    <property type="molecule type" value="Genomic_DNA"/>
</dbReference>
<proteinExistence type="predicted"/>